<dbReference type="Pfam" id="PF20579">
    <property type="entry name" value="LapA"/>
    <property type="match status" value="1"/>
</dbReference>
<evidence type="ECO:0000313" key="3">
    <source>
        <dbReference type="EMBL" id="MEE1937816.1"/>
    </source>
</evidence>
<accession>A0ABU7I2I4</accession>
<sequence>MLSEIFISVPAGRPAEGQAEAVPGIDAATSGVGQLAQAQLHALLPGHHTTLVSITIPVNSSSGSVDFIAPNNVLNTNTPLTNSITGVTGGNYEHLTASPASPVATTSTWKPPVRRPPSSPMTQRVWTPPA</sequence>
<name>A0ABU7I2I4_9PSED</name>
<organism evidence="3 4">
    <name type="scientific">Pseudomonas ulcerans</name>
    <dbReference type="NCBI Taxonomy" id="3115852"/>
    <lineage>
        <taxon>Bacteria</taxon>
        <taxon>Pseudomonadati</taxon>
        <taxon>Pseudomonadota</taxon>
        <taxon>Gammaproteobacteria</taxon>
        <taxon>Pseudomonadales</taxon>
        <taxon>Pseudomonadaceae</taxon>
        <taxon>Pseudomonas</taxon>
    </lineage>
</organism>
<dbReference type="InterPro" id="IPR046779">
    <property type="entry name" value="LapA_adhesin_dom"/>
</dbReference>
<comment type="caution">
    <text evidence="3">The sequence shown here is derived from an EMBL/GenBank/DDBJ whole genome shotgun (WGS) entry which is preliminary data.</text>
</comment>
<evidence type="ECO:0000313" key="4">
    <source>
        <dbReference type="Proteomes" id="UP001335100"/>
    </source>
</evidence>
<dbReference type="EMBL" id="JAZDQJ010000109">
    <property type="protein sequence ID" value="MEE1937816.1"/>
    <property type="molecule type" value="Genomic_DNA"/>
</dbReference>
<feature type="compositionally biased region" description="Polar residues" evidence="1">
    <location>
        <begin position="120"/>
        <end position="130"/>
    </location>
</feature>
<feature type="domain" description="LapA adhesin" evidence="2">
    <location>
        <begin position="53"/>
        <end position="103"/>
    </location>
</feature>
<reference evidence="3 4" key="1">
    <citation type="submission" date="2024-01" db="EMBL/GenBank/DDBJ databases">
        <title>Unpublished Manusciprt.</title>
        <authorList>
            <person name="Duman M."/>
            <person name="Valdes E.G."/>
            <person name="Ajmi N."/>
            <person name="Altun S."/>
            <person name="Saticioglu I.B."/>
        </authorList>
    </citation>
    <scope>NUCLEOTIDE SEQUENCE [LARGE SCALE GENOMIC DNA]</scope>
    <source>
        <strain evidence="3 4">148P</strain>
    </source>
</reference>
<keyword evidence="4" id="KW-1185">Reference proteome</keyword>
<evidence type="ECO:0000259" key="2">
    <source>
        <dbReference type="Pfam" id="PF20579"/>
    </source>
</evidence>
<feature type="region of interest" description="Disordered" evidence="1">
    <location>
        <begin position="97"/>
        <end position="130"/>
    </location>
</feature>
<dbReference type="Proteomes" id="UP001335100">
    <property type="component" value="Unassembled WGS sequence"/>
</dbReference>
<protein>
    <submittedName>
        <fullName evidence="3">Immunoglobulin-like domain-containing protein</fullName>
    </submittedName>
</protein>
<evidence type="ECO:0000256" key="1">
    <source>
        <dbReference type="SAM" id="MobiDB-lite"/>
    </source>
</evidence>
<gene>
    <name evidence="3" type="ORF">V0R50_31805</name>
</gene>
<proteinExistence type="predicted"/>
<dbReference type="RefSeq" id="WP_330078448.1">
    <property type="nucleotide sequence ID" value="NZ_JAZDQJ010000109.1"/>
</dbReference>